<protein>
    <submittedName>
        <fullName evidence="1">Uncharacterized protein</fullName>
    </submittedName>
</protein>
<dbReference type="Proteomes" id="UP000078356">
    <property type="component" value="Unassembled WGS sequence"/>
</dbReference>
<accession>A0A178LMY8</accession>
<dbReference type="OrthoDB" id="6997518at2"/>
<organism evidence="1 2">
    <name type="scientific">Pseudomonas oryzihabitans</name>
    <dbReference type="NCBI Taxonomy" id="47885"/>
    <lineage>
        <taxon>Bacteria</taxon>
        <taxon>Pseudomonadati</taxon>
        <taxon>Pseudomonadota</taxon>
        <taxon>Gammaproteobacteria</taxon>
        <taxon>Pseudomonadales</taxon>
        <taxon>Pseudomonadaceae</taxon>
        <taxon>Pseudomonas</taxon>
    </lineage>
</organism>
<reference evidence="1 2" key="1">
    <citation type="submission" date="2016-04" db="EMBL/GenBank/DDBJ databases">
        <title>Draft Genome Sequences of Staphylococcus capitis Strain H36, S. capitis Strain H65, S. cohnii Strain H62, S. hominis Strain H69, Mycobacterium iranicum Strain H39, Plantibacter sp. Strain H53, Pseudomonas oryzihabitans Strain H72, and Microbacterium sp. Strain H83, isolated from residential settings.</title>
        <authorList>
            <person name="Lymperopoulou D."/>
            <person name="Adams R.I."/>
            <person name="Lindow S."/>
            <person name="Coil D.A."/>
            <person name="Jospin G."/>
            <person name="Eisen J.A."/>
        </authorList>
    </citation>
    <scope>NUCLEOTIDE SEQUENCE [LARGE SCALE GENOMIC DNA]</scope>
    <source>
        <strain evidence="1 2">H72</strain>
    </source>
</reference>
<proteinExistence type="predicted"/>
<name>A0A178LMY8_9PSED</name>
<dbReference type="AlphaFoldDB" id="A0A178LMY8"/>
<dbReference type="EMBL" id="LWCR01000003">
    <property type="protein sequence ID" value="OAN31803.1"/>
    <property type="molecule type" value="Genomic_DNA"/>
</dbReference>
<comment type="caution">
    <text evidence="1">The sequence shown here is derived from an EMBL/GenBank/DDBJ whole genome shotgun (WGS) entry which is preliminary data.</text>
</comment>
<gene>
    <name evidence="1" type="ORF">A4V15_12145</name>
</gene>
<evidence type="ECO:0000313" key="1">
    <source>
        <dbReference type="EMBL" id="OAN31803.1"/>
    </source>
</evidence>
<evidence type="ECO:0000313" key="2">
    <source>
        <dbReference type="Proteomes" id="UP000078356"/>
    </source>
</evidence>
<sequence length="216" mass="23351">MNTHQALLVCQLLLKRAGSRVRLRQPSHCGTDFWSFTVVGRGRLGNRIVVPFVHSFQGYRILGILDQTGRNARWGGLGQALTGCRQLAHYGDIGQVVVRFGQPTLLKEYHLGSPEAIPRLSPTLRKLLTTAPAADQLIVRDRHTGDDVVTSTLPGEEVAQMLSSCLAGTAVAAPGNASQLIAEFGLDLCLGTGTDRGMLLSRETLRRTRSALLTVA</sequence>
<dbReference type="RefSeq" id="WP_064307014.1">
    <property type="nucleotide sequence ID" value="NZ_LWCR01000003.1"/>
</dbReference>